<dbReference type="KEGG" id="cle:Clole_1311"/>
<dbReference type="Proteomes" id="UP000008467">
    <property type="component" value="Chromosome"/>
</dbReference>
<dbReference type="AlphaFoldDB" id="F2JHD9"/>
<dbReference type="Gene3D" id="3.80.30.20">
    <property type="entry name" value="tm_1862 like domain"/>
    <property type="match status" value="1"/>
</dbReference>
<dbReference type="SFLD" id="SFLDG01082">
    <property type="entry name" value="B12-binding_domain_containing"/>
    <property type="match status" value="1"/>
</dbReference>
<dbReference type="PANTHER" id="PTHR43409:SF7">
    <property type="entry name" value="BLL1977 PROTEIN"/>
    <property type="match status" value="1"/>
</dbReference>
<dbReference type="Pfam" id="PF04055">
    <property type="entry name" value="Radical_SAM"/>
    <property type="match status" value="1"/>
</dbReference>
<dbReference type="InterPro" id="IPR006638">
    <property type="entry name" value="Elp3/MiaA/NifB-like_rSAM"/>
</dbReference>
<dbReference type="Gene3D" id="3.40.50.280">
    <property type="entry name" value="Cobalamin-binding domain"/>
    <property type="match status" value="1"/>
</dbReference>
<evidence type="ECO:0000256" key="3">
    <source>
        <dbReference type="ARBA" id="ARBA00022679"/>
    </source>
</evidence>
<sequence length="443" mass="50832">MKLTFILPAIGKKAGQKYIGTWKMEPLTIAVLKGLTPNDIETAFYDDRIELIDYDAPTDLVVITVETYTAKRSYEIAKKYRERGVTVVMGGYHTTLVPEEVKQHAHSIMVGNAENTWQEMLEDFRKGQLKTCYKGETVFSNTLPDKSIFKGKKYLPVSLVETGRGCCNRCDFCAIAGYYSCKYFARPHEQIVADIKKSEHKYHFLVDDNLMANKANALGLFEKITPLGIKWAGQGTLSMAKDEKLLKAMKQSGCEIILIGFESLEQENLRQMNKSINILSKENDELVKRIHDAGMGIYATFVFGYDYDTEATIERALKFSEKHKFYTAAFNHLLPFPGTPLYKRLKEEKRLLQDEWWLKEDYNYGELAFVPKNMSPERLSQLCCDARKEFSNFKNVWRRGIFAMSHSNPMLWTLFWGMNLRIGGEVDQKMNVPIGGNLDELPK</sequence>
<evidence type="ECO:0000256" key="6">
    <source>
        <dbReference type="ARBA" id="ARBA00023004"/>
    </source>
</evidence>
<keyword evidence="6" id="KW-0408">Iron</keyword>
<dbReference type="InterPro" id="IPR034466">
    <property type="entry name" value="Methyltransferase_Class_B"/>
</dbReference>
<dbReference type="RefSeq" id="WP_013656336.1">
    <property type="nucleotide sequence ID" value="NC_015275.1"/>
</dbReference>
<proteinExistence type="predicted"/>
<evidence type="ECO:0000313" key="9">
    <source>
        <dbReference type="EMBL" id="ADZ83037.1"/>
    </source>
</evidence>
<evidence type="ECO:0000256" key="1">
    <source>
        <dbReference type="ARBA" id="ARBA00001966"/>
    </source>
</evidence>
<protein>
    <submittedName>
        <fullName evidence="9">Radical SAM domain protein</fullName>
    </submittedName>
</protein>
<dbReference type="InterPro" id="IPR051198">
    <property type="entry name" value="BchE-like"/>
</dbReference>
<dbReference type="InterPro" id="IPR058240">
    <property type="entry name" value="rSAM_sf"/>
</dbReference>
<dbReference type="SFLD" id="SFLDS00029">
    <property type="entry name" value="Radical_SAM"/>
    <property type="match status" value="1"/>
</dbReference>
<dbReference type="GO" id="GO:0003824">
    <property type="term" value="F:catalytic activity"/>
    <property type="evidence" value="ECO:0007669"/>
    <property type="project" value="InterPro"/>
</dbReference>
<dbReference type="HOGENOM" id="CLU_021572_5_1_9"/>
<dbReference type="eggNOG" id="COG1032">
    <property type="taxonomic scope" value="Bacteria"/>
</dbReference>
<reference evidence="9 10" key="1">
    <citation type="journal article" date="2011" name="J. Bacteriol.">
        <title>Complete genome sequence of the cellulose-degrading bacterium Cellulosilyticum lentocellum.</title>
        <authorList>
            <consortium name="US DOE Joint Genome Institute"/>
            <person name="Miller D.A."/>
            <person name="Suen G."/>
            <person name="Bruce D."/>
            <person name="Copeland A."/>
            <person name="Cheng J.F."/>
            <person name="Detter C."/>
            <person name="Goodwin L.A."/>
            <person name="Han C.S."/>
            <person name="Hauser L.J."/>
            <person name="Land M.L."/>
            <person name="Lapidus A."/>
            <person name="Lucas S."/>
            <person name="Meincke L."/>
            <person name="Pitluck S."/>
            <person name="Tapia R."/>
            <person name="Teshima H."/>
            <person name="Woyke T."/>
            <person name="Fox B.G."/>
            <person name="Angert E.R."/>
            <person name="Currie C.R."/>
        </authorList>
    </citation>
    <scope>NUCLEOTIDE SEQUENCE [LARGE SCALE GENOMIC DNA]</scope>
    <source>
        <strain evidence="10">ATCC 49066 / DSM 5427 / NCIMB 11756 / RHM5</strain>
    </source>
</reference>
<comment type="cofactor">
    <cofactor evidence="1">
        <name>[4Fe-4S] cluster</name>
        <dbReference type="ChEBI" id="CHEBI:49883"/>
    </cofactor>
</comment>
<evidence type="ECO:0000256" key="7">
    <source>
        <dbReference type="ARBA" id="ARBA00023014"/>
    </source>
</evidence>
<dbReference type="InterPro" id="IPR007197">
    <property type="entry name" value="rSAM"/>
</dbReference>
<gene>
    <name evidence="9" type="ordered locus">Clole_1311</name>
</gene>
<keyword evidence="2" id="KW-0489">Methyltransferase</keyword>
<dbReference type="SUPFAM" id="SSF102114">
    <property type="entry name" value="Radical SAM enzymes"/>
    <property type="match status" value="1"/>
</dbReference>
<dbReference type="GO" id="GO:0005829">
    <property type="term" value="C:cytosol"/>
    <property type="evidence" value="ECO:0007669"/>
    <property type="project" value="TreeGrafter"/>
</dbReference>
<keyword evidence="10" id="KW-1185">Reference proteome</keyword>
<keyword evidence="7" id="KW-0411">Iron-sulfur</keyword>
<dbReference type="GO" id="GO:0046872">
    <property type="term" value="F:metal ion binding"/>
    <property type="evidence" value="ECO:0007669"/>
    <property type="project" value="UniProtKB-KW"/>
</dbReference>
<evidence type="ECO:0000259" key="8">
    <source>
        <dbReference type="PROSITE" id="PS51918"/>
    </source>
</evidence>
<evidence type="ECO:0000256" key="4">
    <source>
        <dbReference type="ARBA" id="ARBA00022691"/>
    </source>
</evidence>
<evidence type="ECO:0000256" key="2">
    <source>
        <dbReference type="ARBA" id="ARBA00022603"/>
    </source>
</evidence>
<dbReference type="InterPro" id="IPR023404">
    <property type="entry name" value="rSAM_horseshoe"/>
</dbReference>
<dbReference type="GO" id="GO:0051539">
    <property type="term" value="F:4 iron, 4 sulfur cluster binding"/>
    <property type="evidence" value="ECO:0007669"/>
    <property type="project" value="UniProtKB-KW"/>
</dbReference>
<organism evidence="9 10">
    <name type="scientific">Cellulosilyticum lentocellum (strain ATCC 49066 / DSM 5427 / NCIMB 11756 / RHM5)</name>
    <name type="common">Clostridium lentocellum</name>
    <dbReference type="NCBI Taxonomy" id="642492"/>
    <lineage>
        <taxon>Bacteria</taxon>
        <taxon>Bacillati</taxon>
        <taxon>Bacillota</taxon>
        <taxon>Clostridia</taxon>
        <taxon>Lachnospirales</taxon>
        <taxon>Cellulosilyticaceae</taxon>
        <taxon>Cellulosilyticum</taxon>
    </lineage>
</organism>
<evidence type="ECO:0000256" key="5">
    <source>
        <dbReference type="ARBA" id="ARBA00022723"/>
    </source>
</evidence>
<dbReference type="SFLD" id="SFLDG01123">
    <property type="entry name" value="methyltransferase_(Class_B)"/>
    <property type="match status" value="1"/>
</dbReference>
<accession>F2JHD9</accession>
<dbReference type="SMART" id="SM00729">
    <property type="entry name" value="Elp3"/>
    <property type="match status" value="1"/>
</dbReference>
<feature type="domain" description="Radical SAM core" evidence="8">
    <location>
        <begin position="152"/>
        <end position="377"/>
    </location>
</feature>
<name>F2JHD9_CELLD</name>
<keyword evidence="4" id="KW-0949">S-adenosyl-L-methionine</keyword>
<evidence type="ECO:0000313" key="10">
    <source>
        <dbReference type="Proteomes" id="UP000008467"/>
    </source>
</evidence>
<keyword evidence="5" id="KW-0479">Metal-binding</keyword>
<dbReference type="PANTHER" id="PTHR43409">
    <property type="entry name" value="ANAEROBIC MAGNESIUM-PROTOPORPHYRIN IX MONOMETHYL ESTER CYCLASE-RELATED"/>
    <property type="match status" value="1"/>
</dbReference>
<keyword evidence="3" id="KW-0808">Transferase</keyword>
<dbReference type="EMBL" id="CP002582">
    <property type="protein sequence ID" value="ADZ83037.1"/>
    <property type="molecule type" value="Genomic_DNA"/>
</dbReference>
<dbReference type="STRING" id="642492.Clole_1311"/>
<dbReference type="PROSITE" id="PS51918">
    <property type="entry name" value="RADICAL_SAM"/>
    <property type="match status" value="1"/>
</dbReference>